<dbReference type="AlphaFoldDB" id="A0A2N6SL57"/>
<dbReference type="OrthoDB" id="9801219at2"/>
<evidence type="ECO:0000313" key="11">
    <source>
        <dbReference type="EMBL" id="PMC57811.1"/>
    </source>
</evidence>
<dbReference type="GO" id="GO:0008662">
    <property type="term" value="F:1-phosphofructokinase activity"/>
    <property type="evidence" value="ECO:0007669"/>
    <property type="project" value="UniProtKB-UniRule"/>
</dbReference>
<dbReference type="InterPro" id="IPR017583">
    <property type="entry name" value="Tagatose/fructose_Pkinase"/>
</dbReference>
<evidence type="ECO:0000256" key="5">
    <source>
        <dbReference type="ARBA" id="ARBA00022777"/>
    </source>
</evidence>
<dbReference type="InterPro" id="IPR002173">
    <property type="entry name" value="Carboh/pur_kinase_PfkB_CS"/>
</dbReference>
<dbReference type="CDD" id="cd01164">
    <property type="entry name" value="FruK_PfkB_like"/>
    <property type="match status" value="1"/>
</dbReference>
<evidence type="ECO:0000256" key="2">
    <source>
        <dbReference type="ARBA" id="ARBA00022679"/>
    </source>
</evidence>
<accession>A0A2N6SL57</accession>
<dbReference type="GO" id="GO:0016052">
    <property type="term" value="P:carbohydrate catabolic process"/>
    <property type="evidence" value="ECO:0007669"/>
    <property type="project" value="UniProtKB-ARBA"/>
</dbReference>
<evidence type="ECO:0000256" key="7">
    <source>
        <dbReference type="ARBA" id="ARBA00047745"/>
    </source>
</evidence>
<keyword evidence="5 9" id="KW-0418">Kinase</keyword>
<evidence type="ECO:0000256" key="4">
    <source>
        <dbReference type="ARBA" id="ARBA00022741"/>
    </source>
</evidence>
<organism evidence="11 12">
    <name type="scientific">Dolosicoccus paucivorans</name>
    <dbReference type="NCBI Taxonomy" id="84521"/>
    <lineage>
        <taxon>Bacteria</taxon>
        <taxon>Bacillati</taxon>
        <taxon>Bacillota</taxon>
        <taxon>Bacilli</taxon>
        <taxon>Lactobacillales</taxon>
        <taxon>Aerococcaceae</taxon>
        <taxon>Dolosicoccus</taxon>
    </lineage>
</organism>
<dbReference type="InterPro" id="IPR022463">
    <property type="entry name" value="1-PFruKinase"/>
</dbReference>
<dbReference type="PIRSF" id="PIRSF000535">
    <property type="entry name" value="1PFK/6PFK/LacC"/>
    <property type="match status" value="1"/>
</dbReference>
<keyword evidence="4 8" id="KW-0547">Nucleotide-binding</keyword>
<evidence type="ECO:0000256" key="1">
    <source>
        <dbReference type="ARBA" id="ARBA00005380"/>
    </source>
</evidence>
<dbReference type="InterPro" id="IPR029056">
    <property type="entry name" value="Ribokinase-like"/>
</dbReference>
<keyword evidence="12" id="KW-1185">Reference proteome</keyword>
<evidence type="ECO:0000313" key="12">
    <source>
        <dbReference type="Proteomes" id="UP000235682"/>
    </source>
</evidence>
<dbReference type="GO" id="GO:0005524">
    <property type="term" value="F:ATP binding"/>
    <property type="evidence" value="ECO:0007669"/>
    <property type="project" value="UniProtKB-UniRule"/>
</dbReference>
<keyword evidence="3 8" id="KW-0423">Lactose metabolism</keyword>
<sequence length="309" mass="33464">MIYTITFNPAIDLVMKTPHVALGDLNRVDSQHFVIGGKGINASVLLNGLGVDNVATGFIGGFTGQHIKQTLEETGIKTEFIEVEHPTRMNVKLKSDLETEINAPGAEVSSDEFKQLLDNLEQTLTAQDTVLLMGNAAPGLDETAYQLIAKLCQEKQARLVLDTNRDLLTRCLAYEPFVIKPNHHELGDIFGVEVTKEEEIIYYAKQLQQQGAQNVIVSCGGDGAYLISQEGKVYQSNVPIGTVVNSVGAGDSMVAGFVARYLETKDFQQALQYGAATGSATAFSVGIADKALVETLLEQIEVKEIKEGD</sequence>
<dbReference type="UniPathway" id="UPA00704">
    <property type="reaction ID" value="UER00715"/>
</dbReference>
<evidence type="ECO:0000256" key="3">
    <source>
        <dbReference type="ARBA" id="ARBA00022736"/>
    </source>
</evidence>
<comment type="similarity">
    <text evidence="8">Belongs to the carbohydrate kinase PfkB family. LacC subfamily.</text>
</comment>
<comment type="catalytic activity">
    <reaction evidence="7 9">
        <text>beta-D-fructose 1-phosphate + ATP = beta-D-fructose 1,6-bisphosphate + ADP + H(+)</text>
        <dbReference type="Rhea" id="RHEA:14213"/>
        <dbReference type="ChEBI" id="CHEBI:15378"/>
        <dbReference type="ChEBI" id="CHEBI:30616"/>
        <dbReference type="ChEBI" id="CHEBI:32966"/>
        <dbReference type="ChEBI" id="CHEBI:138881"/>
        <dbReference type="ChEBI" id="CHEBI:456216"/>
        <dbReference type="EC" id="2.7.1.56"/>
    </reaction>
</comment>
<comment type="catalytic activity">
    <reaction evidence="8">
        <text>D-tagatofuranose 6-phosphate + ATP = D-tagatofuranose 1,6-bisphosphate + ADP + H(+)</text>
        <dbReference type="Rhea" id="RHEA:12420"/>
        <dbReference type="ChEBI" id="CHEBI:15378"/>
        <dbReference type="ChEBI" id="CHEBI:30616"/>
        <dbReference type="ChEBI" id="CHEBI:58694"/>
        <dbReference type="ChEBI" id="CHEBI:58695"/>
        <dbReference type="ChEBI" id="CHEBI:456216"/>
        <dbReference type="EC" id="2.7.1.144"/>
    </reaction>
</comment>
<comment type="function">
    <text evidence="9">Catalyzes the ATP-dependent phosphorylation of fructose-l-phosphate to fructose-l,6-bisphosphate.</text>
</comment>
<dbReference type="Gene3D" id="3.40.1190.20">
    <property type="match status" value="1"/>
</dbReference>
<keyword evidence="6 8" id="KW-0067">ATP-binding</keyword>
<dbReference type="SUPFAM" id="SSF53613">
    <property type="entry name" value="Ribokinase-like"/>
    <property type="match status" value="1"/>
</dbReference>
<dbReference type="NCBIfam" id="TIGR03828">
    <property type="entry name" value="pfkB"/>
    <property type="match status" value="1"/>
</dbReference>
<dbReference type="PANTHER" id="PTHR46566">
    <property type="entry name" value="1-PHOSPHOFRUCTOKINASE-RELATED"/>
    <property type="match status" value="1"/>
</dbReference>
<comment type="caution">
    <text evidence="11">The sequence shown here is derived from an EMBL/GenBank/DDBJ whole genome shotgun (WGS) entry which is preliminary data.</text>
</comment>
<dbReference type="GO" id="GO:0005829">
    <property type="term" value="C:cytosol"/>
    <property type="evidence" value="ECO:0007669"/>
    <property type="project" value="TreeGrafter"/>
</dbReference>
<feature type="domain" description="Carbohydrate kinase PfkB" evidence="10">
    <location>
        <begin position="11"/>
        <end position="287"/>
    </location>
</feature>
<evidence type="ECO:0000256" key="9">
    <source>
        <dbReference type="RuleBase" id="RU369061"/>
    </source>
</evidence>
<dbReference type="GO" id="GO:0044281">
    <property type="term" value="P:small molecule metabolic process"/>
    <property type="evidence" value="ECO:0007669"/>
    <property type="project" value="UniProtKB-ARBA"/>
</dbReference>
<name>A0A2N6SL57_9LACT</name>
<dbReference type="RefSeq" id="WP_102228030.1">
    <property type="nucleotide sequence ID" value="NZ_PNFY01000035.1"/>
</dbReference>
<comment type="similarity">
    <text evidence="1">Belongs to the carbohydrate kinase pfkB family.</text>
</comment>
<gene>
    <name evidence="11" type="primary">pfkB</name>
    <name evidence="11" type="ORF">CJ205_07695</name>
</gene>
<dbReference type="STRING" id="84521.SAMN04487994_10305"/>
<dbReference type="EC" id="2.7.1.144" evidence="8"/>
<dbReference type="GO" id="GO:0005988">
    <property type="term" value="P:lactose metabolic process"/>
    <property type="evidence" value="ECO:0007669"/>
    <property type="project" value="UniProtKB-KW"/>
</dbReference>
<dbReference type="PROSITE" id="PS00584">
    <property type="entry name" value="PFKB_KINASES_2"/>
    <property type="match status" value="1"/>
</dbReference>
<evidence type="ECO:0000256" key="6">
    <source>
        <dbReference type="ARBA" id="ARBA00022840"/>
    </source>
</evidence>
<keyword evidence="2 8" id="KW-0808">Transferase</keyword>
<dbReference type="NCBIfam" id="TIGR03168">
    <property type="entry name" value="1-PFK"/>
    <property type="match status" value="1"/>
</dbReference>
<evidence type="ECO:0000256" key="8">
    <source>
        <dbReference type="PIRNR" id="PIRNR000535"/>
    </source>
</evidence>
<evidence type="ECO:0000259" key="10">
    <source>
        <dbReference type="Pfam" id="PF00294"/>
    </source>
</evidence>
<dbReference type="Pfam" id="PF00294">
    <property type="entry name" value="PfkB"/>
    <property type="match status" value="1"/>
</dbReference>
<reference evidence="11 12" key="1">
    <citation type="submission" date="2017-09" db="EMBL/GenBank/DDBJ databases">
        <title>Bacterial strain isolated from the female urinary microbiota.</title>
        <authorList>
            <person name="Thomas-White K."/>
            <person name="Kumar N."/>
            <person name="Forster S."/>
            <person name="Putonti C."/>
            <person name="Lawley T."/>
            <person name="Wolfe A.J."/>
        </authorList>
    </citation>
    <scope>NUCLEOTIDE SEQUENCE [LARGE SCALE GENOMIC DNA]</scope>
    <source>
        <strain evidence="11 12">UMB0852</strain>
    </source>
</reference>
<comment type="pathway">
    <text evidence="8">Carbohydrate metabolism; D-tagatose 6-phosphate degradation; D-glyceraldehyde 3-phosphate and glycerone phosphate from D-tagatose 6-phosphate: step 1/2.</text>
</comment>
<dbReference type="GO" id="GO:0009024">
    <property type="term" value="F:tagatose-6-phosphate kinase activity"/>
    <property type="evidence" value="ECO:0007669"/>
    <property type="project" value="UniProtKB-EC"/>
</dbReference>
<dbReference type="Proteomes" id="UP000235682">
    <property type="component" value="Unassembled WGS sequence"/>
</dbReference>
<proteinExistence type="inferred from homology"/>
<dbReference type="InterPro" id="IPR011611">
    <property type="entry name" value="PfkB_dom"/>
</dbReference>
<dbReference type="EMBL" id="PNHE01000044">
    <property type="protein sequence ID" value="PMC57811.1"/>
    <property type="molecule type" value="Genomic_DNA"/>
</dbReference>
<protein>
    <recommendedName>
        <fullName evidence="8">Tagatose-6-phosphate kinase</fullName>
        <ecNumber evidence="8">2.7.1.144</ecNumber>
    </recommendedName>
</protein>
<dbReference type="FunFam" id="3.40.1190.20:FF:000001">
    <property type="entry name" value="Phosphofructokinase"/>
    <property type="match status" value="1"/>
</dbReference>
<dbReference type="PANTHER" id="PTHR46566:SF1">
    <property type="entry name" value="1-PHOSPHOFRUCTOKINASE"/>
    <property type="match status" value="1"/>
</dbReference>
<dbReference type="GO" id="GO:2001059">
    <property type="term" value="P:D-tagatose 6-phosphate catabolic process"/>
    <property type="evidence" value="ECO:0007669"/>
    <property type="project" value="UniProtKB-UniPathway"/>
</dbReference>